<accession>V6M3H8</accession>
<reference evidence="7" key="2">
    <citation type="submission" date="2020-12" db="EMBL/GenBank/DDBJ databases">
        <title>New Spironucleus salmonicida genome in near-complete chromosomes.</title>
        <authorList>
            <person name="Xu F."/>
            <person name="Kurt Z."/>
            <person name="Jimenez-Gonzalez A."/>
            <person name="Astvaldsson A."/>
            <person name="Andersson J.O."/>
            <person name="Svard S.G."/>
        </authorList>
    </citation>
    <scope>NUCLEOTIDE SEQUENCE</scope>
    <source>
        <strain evidence="7">ATCC 50377</strain>
    </source>
</reference>
<dbReference type="InterPro" id="IPR011004">
    <property type="entry name" value="Trimer_LpxA-like_sf"/>
</dbReference>
<keyword evidence="2 6" id="KW-0808">Transferase</keyword>
<dbReference type="VEuPathDB" id="GiardiaDB:SS50377_21335"/>
<dbReference type="PANTHER" id="PTHR43017">
    <property type="entry name" value="GALACTOSIDE O-ACETYLTRANSFERASE"/>
    <property type="match status" value="1"/>
</dbReference>
<evidence type="ECO:0000313" key="7">
    <source>
        <dbReference type="EMBL" id="KAH0575805.1"/>
    </source>
</evidence>
<proteinExistence type="inferred from homology"/>
<evidence type="ECO:0000256" key="3">
    <source>
        <dbReference type="ARBA" id="ARBA00022737"/>
    </source>
</evidence>
<evidence type="ECO:0000256" key="4">
    <source>
        <dbReference type="ARBA" id="ARBA00023315"/>
    </source>
</evidence>
<gene>
    <name evidence="6" type="ORF">SS50377_12068</name>
    <name evidence="7" type="ORF">SS50377_21329</name>
    <name evidence="8" type="ORF">SS50377_21335</name>
</gene>
<dbReference type="PROSITE" id="PS00101">
    <property type="entry name" value="HEXAPEP_TRANSFERASES"/>
    <property type="match status" value="1"/>
</dbReference>
<dbReference type="Gene3D" id="2.160.10.10">
    <property type="entry name" value="Hexapeptide repeat proteins"/>
    <property type="match status" value="1"/>
</dbReference>
<dbReference type="CDD" id="cd03357">
    <property type="entry name" value="LbH_MAT_GAT"/>
    <property type="match status" value="1"/>
</dbReference>
<dbReference type="EMBL" id="KI546033">
    <property type="protein sequence ID" value="EST47844.1"/>
    <property type="molecule type" value="Genomic_DNA"/>
</dbReference>
<dbReference type="Proteomes" id="UP000018208">
    <property type="component" value="Unassembled WGS sequence"/>
</dbReference>
<sequence length="184" mass="19897">MDNYNDMLAGRTYDSNESYLVKLRIKAHATCTEYNRGNSVITHEDGAIIHGLLGSHGVNCFMIQPFFCDYGINIHIGDNFFANYGFTVLDSAKVIIGRNVMIGPNVDIYTVGHPLDPVVRATGIEFAKQIEIGDDVWIGGRVVICPGIKIGRGAIIAAGSVVVKDVPEMVVVGGNPAAFLKKVE</sequence>
<dbReference type="InterPro" id="IPR039369">
    <property type="entry name" value="LacA-like"/>
</dbReference>
<dbReference type="GO" id="GO:0008870">
    <property type="term" value="F:galactoside O-acetyltransferase activity"/>
    <property type="evidence" value="ECO:0007669"/>
    <property type="project" value="TreeGrafter"/>
</dbReference>
<evidence type="ECO:0000313" key="6">
    <source>
        <dbReference type="EMBL" id="EST47844.1"/>
    </source>
</evidence>
<dbReference type="InterPro" id="IPR024688">
    <property type="entry name" value="Mac_dom"/>
</dbReference>
<keyword evidence="4" id="KW-0012">Acyltransferase</keyword>
<dbReference type="PANTHER" id="PTHR43017:SF1">
    <property type="entry name" value="ACETYLTRANSFERASE YJL218W-RELATED"/>
    <property type="match status" value="1"/>
</dbReference>
<dbReference type="Pfam" id="PF00132">
    <property type="entry name" value="Hexapep"/>
    <property type="match status" value="1"/>
</dbReference>
<dbReference type="EMBL" id="AUWU02000002">
    <property type="protein sequence ID" value="KAH0575811.1"/>
    <property type="molecule type" value="Genomic_DNA"/>
</dbReference>
<dbReference type="EMBL" id="AUWU02000002">
    <property type="protein sequence ID" value="KAH0575805.1"/>
    <property type="molecule type" value="Genomic_DNA"/>
</dbReference>
<dbReference type="OrthoDB" id="25818at2759"/>
<evidence type="ECO:0000259" key="5">
    <source>
        <dbReference type="SMART" id="SM01266"/>
    </source>
</evidence>
<evidence type="ECO:0000313" key="8">
    <source>
        <dbReference type="EMBL" id="KAH0575811.1"/>
    </source>
</evidence>
<dbReference type="AlphaFoldDB" id="V6M3H8"/>
<dbReference type="SUPFAM" id="SSF51161">
    <property type="entry name" value="Trimeric LpxA-like enzymes"/>
    <property type="match status" value="1"/>
</dbReference>
<dbReference type="InterPro" id="IPR018357">
    <property type="entry name" value="Hexapep_transf_CS"/>
</dbReference>
<name>V6M3H8_9EUKA</name>
<dbReference type="VEuPathDB" id="GiardiaDB:SS50377_21329"/>
<protein>
    <submittedName>
        <fullName evidence="6">Maltose O-acetyltransferase</fullName>
    </submittedName>
</protein>
<feature type="domain" description="Maltose/galactoside acetyltransferase" evidence="5">
    <location>
        <begin position="4"/>
        <end position="58"/>
    </location>
</feature>
<dbReference type="InterPro" id="IPR001451">
    <property type="entry name" value="Hexapep"/>
</dbReference>
<reference evidence="6 7" key="1">
    <citation type="journal article" date="2014" name="PLoS Genet.">
        <title>The Genome of Spironucleus salmonicida Highlights a Fish Pathogen Adapted to Fluctuating Environments.</title>
        <authorList>
            <person name="Xu F."/>
            <person name="Jerlstrom-Hultqvist J."/>
            <person name="Einarsson E."/>
            <person name="Astvaldsson A."/>
            <person name="Svard S.G."/>
            <person name="Andersson J.O."/>
        </authorList>
    </citation>
    <scope>NUCLEOTIDE SEQUENCE</scope>
    <source>
        <strain evidence="7">ATCC 50377</strain>
    </source>
</reference>
<dbReference type="FunFam" id="2.160.10.10:FF:000025">
    <property type="entry name" value="Hexapeptide-repeat containing-acetyltransferase"/>
    <property type="match status" value="1"/>
</dbReference>
<keyword evidence="9" id="KW-1185">Reference proteome</keyword>
<evidence type="ECO:0000256" key="1">
    <source>
        <dbReference type="ARBA" id="ARBA00007274"/>
    </source>
</evidence>
<keyword evidence="3" id="KW-0677">Repeat</keyword>
<dbReference type="Pfam" id="PF12464">
    <property type="entry name" value="Mac"/>
    <property type="match status" value="1"/>
</dbReference>
<evidence type="ECO:0000313" key="9">
    <source>
        <dbReference type="Proteomes" id="UP000018208"/>
    </source>
</evidence>
<organism evidence="6">
    <name type="scientific">Spironucleus salmonicida</name>
    <dbReference type="NCBI Taxonomy" id="348837"/>
    <lineage>
        <taxon>Eukaryota</taxon>
        <taxon>Metamonada</taxon>
        <taxon>Diplomonadida</taxon>
        <taxon>Hexamitidae</taxon>
        <taxon>Hexamitinae</taxon>
        <taxon>Spironucleus</taxon>
    </lineage>
</organism>
<evidence type="ECO:0000256" key="2">
    <source>
        <dbReference type="ARBA" id="ARBA00022679"/>
    </source>
</evidence>
<dbReference type="SMART" id="SM01266">
    <property type="entry name" value="Mac"/>
    <property type="match status" value="1"/>
</dbReference>
<comment type="similarity">
    <text evidence="1">Belongs to the transferase hexapeptide repeat family.</text>
</comment>